<accession>A0AAD1S1V8</accession>
<evidence type="ECO:0000313" key="2">
    <source>
        <dbReference type="EMBL" id="CAH2284655.1"/>
    </source>
</evidence>
<name>A0AAD1S1V8_PELCU</name>
<evidence type="ECO:0000313" key="3">
    <source>
        <dbReference type="Proteomes" id="UP001295444"/>
    </source>
</evidence>
<feature type="compositionally biased region" description="Polar residues" evidence="1">
    <location>
        <begin position="1"/>
        <end position="11"/>
    </location>
</feature>
<keyword evidence="3" id="KW-1185">Reference proteome</keyword>
<reference evidence="2" key="1">
    <citation type="submission" date="2022-03" db="EMBL/GenBank/DDBJ databases">
        <authorList>
            <person name="Alioto T."/>
            <person name="Alioto T."/>
            <person name="Gomez Garrido J."/>
        </authorList>
    </citation>
    <scope>NUCLEOTIDE SEQUENCE</scope>
</reference>
<feature type="compositionally biased region" description="Polar residues" evidence="1">
    <location>
        <begin position="77"/>
        <end position="107"/>
    </location>
</feature>
<organism evidence="2 3">
    <name type="scientific">Pelobates cultripes</name>
    <name type="common">Western spadefoot toad</name>
    <dbReference type="NCBI Taxonomy" id="61616"/>
    <lineage>
        <taxon>Eukaryota</taxon>
        <taxon>Metazoa</taxon>
        <taxon>Chordata</taxon>
        <taxon>Craniata</taxon>
        <taxon>Vertebrata</taxon>
        <taxon>Euteleostomi</taxon>
        <taxon>Amphibia</taxon>
        <taxon>Batrachia</taxon>
        <taxon>Anura</taxon>
        <taxon>Pelobatoidea</taxon>
        <taxon>Pelobatidae</taxon>
        <taxon>Pelobates</taxon>
    </lineage>
</organism>
<dbReference type="Proteomes" id="UP001295444">
    <property type="component" value="Chromosome 04"/>
</dbReference>
<proteinExistence type="predicted"/>
<feature type="region of interest" description="Disordered" evidence="1">
    <location>
        <begin position="1"/>
        <end position="107"/>
    </location>
</feature>
<dbReference type="AlphaFoldDB" id="A0AAD1S1V8"/>
<feature type="compositionally biased region" description="Polar residues" evidence="1">
    <location>
        <begin position="53"/>
        <end position="63"/>
    </location>
</feature>
<evidence type="ECO:0000256" key="1">
    <source>
        <dbReference type="SAM" id="MobiDB-lite"/>
    </source>
</evidence>
<dbReference type="EMBL" id="OW240915">
    <property type="protein sequence ID" value="CAH2284655.1"/>
    <property type="molecule type" value="Genomic_DNA"/>
</dbReference>
<gene>
    <name evidence="2" type="ORF">PECUL_23A033349</name>
</gene>
<sequence length="107" mass="11685">MIPLTLQNGQFSPDKHLTPPPATTRRLCDERPLSHPPGRRGLSPSASPRRPLTSGTSFSTPPTRGSHLAQPRWLTGKLTTQSYRPLMSGQQPSKLNSMRSARNSGSD</sequence>
<protein>
    <submittedName>
        <fullName evidence="2">Uncharacterized protein</fullName>
    </submittedName>
</protein>